<keyword evidence="2" id="KW-0812">Transmembrane</keyword>
<evidence type="ECO:0000256" key="2">
    <source>
        <dbReference type="SAM" id="Phobius"/>
    </source>
</evidence>
<feature type="transmembrane region" description="Helical" evidence="2">
    <location>
        <begin position="93"/>
        <end position="117"/>
    </location>
</feature>
<dbReference type="Proteomes" id="UP000322000">
    <property type="component" value="Chromosome 16"/>
</dbReference>
<evidence type="ECO:0000256" key="1">
    <source>
        <dbReference type="SAM" id="MobiDB-lite"/>
    </source>
</evidence>
<dbReference type="GO" id="GO:0005886">
    <property type="term" value="C:plasma membrane"/>
    <property type="evidence" value="ECO:0007669"/>
    <property type="project" value="TreeGrafter"/>
</dbReference>
<feature type="transmembrane region" description="Helical" evidence="2">
    <location>
        <begin position="123"/>
        <end position="144"/>
    </location>
</feature>
<dbReference type="Gene3D" id="1.20.1070.10">
    <property type="entry name" value="Rhodopsin 7-helix transmembrane proteins"/>
    <property type="match status" value="1"/>
</dbReference>
<dbReference type="RefSeq" id="XP_026739238.1">
    <property type="nucleotide sequence ID" value="XM_026883437.1"/>
</dbReference>
<keyword evidence="2" id="KW-0472">Membrane</keyword>
<dbReference type="PANTHER" id="PTHR47154">
    <property type="entry name" value="G-PROTEIN COUPLED RECEPTOR MTH-RELATED"/>
    <property type="match status" value="1"/>
</dbReference>
<dbReference type="KEGG" id="tnl:113502057"/>
<dbReference type="GO" id="GO:0008528">
    <property type="term" value="F:G protein-coupled peptide receptor activity"/>
    <property type="evidence" value="ECO:0007669"/>
    <property type="project" value="TreeGrafter"/>
</dbReference>
<accession>A0A7E5WEW2</accession>
<organism evidence="3 4">
    <name type="scientific">Trichoplusia ni</name>
    <name type="common">Cabbage looper</name>
    <dbReference type="NCBI Taxonomy" id="7111"/>
    <lineage>
        <taxon>Eukaryota</taxon>
        <taxon>Metazoa</taxon>
        <taxon>Ecdysozoa</taxon>
        <taxon>Arthropoda</taxon>
        <taxon>Hexapoda</taxon>
        <taxon>Insecta</taxon>
        <taxon>Pterygota</taxon>
        <taxon>Neoptera</taxon>
        <taxon>Endopterygota</taxon>
        <taxon>Lepidoptera</taxon>
        <taxon>Glossata</taxon>
        <taxon>Ditrysia</taxon>
        <taxon>Noctuoidea</taxon>
        <taxon>Noctuidae</taxon>
        <taxon>Plusiinae</taxon>
        <taxon>Trichoplusia</taxon>
    </lineage>
</organism>
<keyword evidence="3" id="KW-1185">Reference proteome</keyword>
<protein>
    <submittedName>
        <fullName evidence="4">G-protein coupled receptor Mth2-like</fullName>
    </submittedName>
</protein>
<dbReference type="OrthoDB" id="6134459at2759"/>
<dbReference type="InParanoid" id="A0A7E5WEW2"/>
<feature type="region of interest" description="Disordered" evidence="1">
    <location>
        <begin position="167"/>
        <end position="190"/>
    </location>
</feature>
<gene>
    <name evidence="4" type="primary">LOC113502057</name>
</gene>
<dbReference type="PANTHER" id="PTHR47154:SF2">
    <property type="entry name" value="G-PROTEIN COUPLED RECEPTOR MTH-RELATED"/>
    <property type="match status" value="1"/>
</dbReference>
<evidence type="ECO:0000313" key="3">
    <source>
        <dbReference type="Proteomes" id="UP000322000"/>
    </source>
</evidence>
<keyword evidence="2" id="KW-1133">Transmembrane helix</keyword>
<dbReference type="GeneID" id="113502057"/>
<dbReference type="InterPro" id="IPR051384">
    <property type="entry name" value="Mth_GPCR"/>
</dbReference>
<reference evidence="4" key="1">
    <citation type="submission" date="2025-08" db="UniProtKB">
        <authorList>
            <consortium name="RefSeq"/>
        </authorList>
    </citation>
    <scope>IDENTIFICATION</scope>
</reference>
<name>A0A7E5WEW2_TRINI</name>
<feature type="transmembrane region" description="Helical" evidence="2">
    <location>
        <begin position="38"/>
        <end position="61"/>
    </location>
</feature>
<sequence>MALTVLLGAFEFSTIPHIHPLMPNLRLQGCFLYGYSKLLYLYGPIIVLFIINIIFSTLTAVKISAIKKETKNVLQSNESSTHDQQKATRRFSLYLKLFVATAFLEFNWILEVIAVFAPDITRLLHISDIYNVLAPLVIFINFMCQKQTWRMMKMRYNQMKGLPSTFMPKSGTQTTQTQSQDETDSQVKQI</sequence>
<dbReference type="AlphaFoldDB" id="A0A7E5WEW2"/>
<evidence type="ECO:0000313" key="4">
    <source>
        <dbReference type="RefSeq" id="XP_026739238.1"/>
    </source>
</evidence>
<proteinExistence type="predicted"/>